<proteinExistence type="predicted"/>
<evidence type="ECO:0000259" key="8">
    <source>
        <dbReference type="PROSITE" id="PS50850"/>
    </source>
</evidence>
<dbReference type="SUPFAM" id="SSF103473">
    <property type="entry name" value="MFS general substrate transporter"/>
    <property type="match status" value="1"/>
</dbReference>
<dbReference type="InterPro" id="IPR020846">
    <property type="entry name" value="MFS_dom"/>
</dbReference>
<keyword evidence="6 7" id="KW-0472">Membrane</keyword>
<feature type="transmembrane region" description="Helical" evidence="7">
    <location>
        <begin position="37"/>
        <end position="55"/>
    </location>
</feature>
<dbReference type="GO" id="GO:0005886">
    <property type="term" value="C:plasma membrane"/>
    <property type="evidence" value="ECO:0007669"/>
    <property type="project" value="UniProtKB-SubCell"/>
</dbReference>
<evidence type="ECO:0000313" key="10">
    <source>
        <dbReference type="Proteomes" id="UP000035651"/>
    </source>
</evidence>
<dbReference type="InterPro" id="IPR010290">
    <property type="entry name" value="TM_effector"/>
</dbReference>
<dbReference type="PATRIC" id="fig|656179.3.peg.4887"/>
<keyword evidence="5 7" id="KW-1133">Transmembrane helix</keyword>
<evidence type="ECO:0000256" key="6">
    <source>
        <dbReference type="ARBA" id="ARBA00023136"/>
    </source>
</evidence>
<feature type="transmembrane region" description="Helical" evidence="7">
    <location>
        <begin position="89"/>
        <end position="108"/>
    </location>
</feature>
<evidence type="ECO:0000256" key="4">
    <source>
        <dbReference type="ARBA" id="ARBA00022692"/>
    </source>
</evidence>
<organism evidence="9 10">
    <name type="scientific">Pandoraea faecigallinarum</name>
    <dbReference type="NCBI Taxonomy" id="656179"/>
    <lineage>
        <taxon>Bacteria</taxon>
        <taxon>Pseudomonadati</taxon>
        <taxon>Pseudomonadota</taxon>
        <taxon>Betaproteobacteria</taxon>
        <taxon>Burkholderiales</taxon>
        <taxon>Burkholderiaceae</taxon>
        <taxon>Pandoraea</taxon>
    </lineage>
</organism>
<evidence type="ECO:0000256" key="5">
    <source>
        <dbReference type="ARBA" id="ARBA00022989"/>
    </source>
</evidence>
<dbReference type="KEGG" id="pfg:AB870_22885"/>
<keyword evidence="4 7" id="KW-0812">Transmembrane</keyword>
<evidence type="ECO:0000256" key="3">
    <source>
        <dbReference type="ARBA" id="ARBA00022475"/>
    </source>
</evidence>
<feature type="transmembrane region" description="Helical" evidence="7">
    <location>
        <begin position="153"/>
        <end position="174"/>
    </location>
</feature>
<dbReference type="GO" id="GO:0022857">
    <property type="term" value="F:transmembrane transporter activity"/>
    <property type="evidence" value="ECO:0007669"/>
    <property type="project" value="InterPro"/>
</dbReference>
<feature type="transmembrane region" description="Helical" evidence="7">
    <location>
        <begin position="128"/>
        <end position="147"/>
    </location>
</feature>
<accession>A0A0H3WXH4</accession>
<dbReference type="EMBL" id="CP011807">
    <property type="protein sequence ID" value="AKM32335.1"/>
    <property type="molecule type" value="Genomic_DNA"/>
</dbReference>
<evidence type="ECO:0000256" key="1">
    <source>
        <dbReference type="ARBA" id="ARBA00004651"/>
    </source>
</evidence>
<gene>
    <name evidence="9" type="ORF">AB870_22885</name>
</gene>
<dbReference type="PANTHER" id="PTHR23513:SF11">
    <property type="entry name" value="STAPHYLOFERRIN A TRANSPORTER"/>
    <property type="match status" value="1"/>
</dbReference>
<feature type="transmembrane region" description="Helical" evidence="7">
    <location>
        <begin position="62"/>
        <end position="83"/>
    </location>
</feature>
<name>A0A0H3WXH4_9BURK</name>
<dbReference type="AlphaFoldDB" id="A0A0H3WXH4"/>
<comment type="subcellular location">
    <subcellularLocation>
        <location evidence="1">Cell membrane</location>
        <topology evidence="1">Multi-pass membrane protein</topology>
    </subcellularLocation>
</comment>
<dbReference type="InterPro" id="IPR036259">
    <property type="entry name" value="MFS_trans_sf"/>
</dbReference>
<protein>
    <recommendedName>
        <fullName evidence="8">Major facilitator superfamily (MFS) profile domain-containing protein</fullName>
    </recommendedName>
</protein>
<keyword evidence="10" id="KW-1185">Reference proteome</keyword>
<evidence type="ECO:0000313" key="9">
    <source>
        <dbReference type="EMBL" id="AKM32335.1"/>
    </source>
</evidence>
<keyword evidence="2" id="KW-0813">Transport</keyword>
<dbReference type="PROSITE" id="PS50850">
    <property type="entry name" value="MFS"/>
    <property type="match status" value="1"/>
</dbReference>
<dbReference type="Gene3D" id="1.20.1250.20">
    <property type="entry name" value="MFS general substrate transporter like domains"/>
    <property type="match status" value="1"/>
</dbReference>
<keyword evidence="3" id="KW-1003">Cell membrane</keyword>
<evidence type="ECO:0000256" key="7">
    <source>
        <dbReference type="SAM" id="Phobius"/>
    </source>
</evidence>
<reference evidence="9" key="1">
    <citation type="submission" date="2016-06" db="EMBL/GenBank/DDBJ databases">
        <title>Complete Genome Sequence of Pandoraea faecigallinarum DSM-23572.</title>
        <authorList>
            <person name="Yong D."/>
            <person name="Ee R."/>
            <person name="Lim Y.-L."/>
            <person name="Yin W.-F."/>
            <person name="Chan K.-G."/>
        </authorList>
    </citation>
    <scope>NUCLEOTIDE SEQUENCE</scope>
    <source>
        <strain evidence="9">DSM 23572</strain>
    </source>
</reference>
<dbReference type="Pfam" id="PF05977">
    <property type="entry name" value="MFS_3"/>
    <property type="match status" value="1"/>
</dbReference>
<dbReference type="PANTHER" id="PTHR23513">
    <property type="entry name" value="INTEGRAL MEMBRANE EFFLUX PROTEIN-RELATED"/>
    <property type="match status" value="1"/>
</dbReference>
<sequence>MFVVSALMMASYGVWSSSFALYALKINDGLEANTMEYGIMMAFIAIGALIGSELISRHRLHARGFILICLSSICIFLLPISCIFSKNKILIIIMIFIYGISLSAWNIVAVSYRQKFIPHHIFGRINGVYRTVSWGFMPIGALVGAGIVEKFDYQAAFGISALISIFQIFALPLMKNIQRQYQ</sequence>
<evidence type="ECO:0000256" key="2">
    <source>
        <dbReference type="ARBA" id="ARBA00022448"/>
    </source>
</evidence>
<dbReference type="Proteomes" id="UP000035651">
    <property type="component" value="Chromosome"/>
</dbReference>
<feature type="domain" description="Major facilitator superfamily (MFS) profile" evidence="8">
    <location>
        <begin position="1"/>
        <end position="182"/>
    </location>
</feature>